<keyword evidence="1" id="KW-0614">Plasmid</keyword>
<protein>
    <submittedName>
        <fullName evidence="1">Uncharacterized protein</fullName>
    </submittedName>
</protein>
<geneLocation type="plasmid" evidence="1 2">
    <name>unnamed1</name>
</geneLocation>
<evidence type="ECO:0000313" key="1">
    <source>
        <dbReference type="EMBL" id="QCO57839.1"/>
    </source>
</evidence>
<reference evidence="1 2" key="1">
    <citation type="submission" date="2019-05" db="EMBL/GenBank/DDBJ databases">
        <title>Pseudorhodobacter turbinis sp. nov., isolated from the gut of the Korean turban shell.</title>
        <authorList>
            <person name="Jeong Y.-S."/>
            <person name="Kang W.-R."/>
            <person name="Bae J.-W."/>
        </authorList>
    </citation>
    <scope>NUCLEOTIDE SEQUENCE [LARGE SCALE GENOMIC DNA]</scope>
    <source>
        <strain evidence="1 2">S12M18</strain>
        <plasmid evidence="1 2">unnamed1</plasmid>
    </source>
</reference>
<organism evidence="1 2">
    <name type="scientific">Pseudorhodobacter turbinis</name>
    <dbReference type="NCBI Taxonomy" id="2500533"/>
    <lineage>
        <taxon>Bacteria</taxon>
        <taxon>Pseudomonadati</taxon>
        <taxon>Pseudomonadota</taxon>
        <taxon>Alphaproteobacteria</taxon>
        <taxon>Rhodobacterales</taxon>
        <taxon>Paracoccaceae</taxon>
        <taxon>Pseudorhodobacter</taxon>
    </lineage>
</organism>
<dbReference type="KEGG" id="pseb:EOK75_19475"/>
<keyword evidence="2" id="KW-1185">Reference proteome</keyword>
<name>A0A4P8ELG2_9RHOB</name>
<evidence type="ECO:0000313" key="2">
    <source>
        <dbReference type="Proteomes" id="UP000298631"/>
    </source>
</evidence>
<dbReference type="EMBL" id="CP039965">
    <property type="protein sequence ID" value="QCO57839.1"/>
    <property type="molecule type" value="Genomic_DNA"/>
</dbReference>
<proteinExistence type="predicted"/>
<dbReference type="OrthoDB" id="9877854at2"/>
<accession>A0A4P8ELG2</accession>
<sequence>MKEGFKPVEIHLTEIANFDMPKEVRERLTSDMLAGKGYEACHVIIQKQTGIWIPELEQVFKDLDKLLGLPSPKGA</sequence>
<dbReference type="RefSeq" id="WP_137195650.1">
    <property type="nucleotide sequence ID" value="NZ_CP039965.1"/>
</dbReference>
<gene>
    <name evidence="1" type="ORF">EOK75_19475</name>
</gene>
<dbReference type="Proteomes" id="UP000298631">
    <property type="component" value="Plasmid unnamed1"/>
</dbReference>
<dbReference type="AlphaFoldDB" id="A0A4P8ELG2"/>